<sequence length="420" mass="47125">MLGKLENFKLKNLVISLTISAIVSTLIVGVFGYFNMRALDKQVGEMYAEYLVPVADIGNIRSNFYQIKAEDISSKMNKSSDLSSKIKTYRDNIDKYLSDFEKTKMDEEESKSLNDFKSSYSFFKNFWDNPTNISQENLNQIQDQETKIETSLKNLQTYEEELALKNKKICAAAYSAAERLMLVIFVLSLVIFTLIAYIIILIINKSSKGMVKNLQQIAAGNFTIKLDCDSKNEFGLMNSSLEKTLINVSDMIKNVKNVANNVNDQSKTLSSVSEEMAASSQNVALSVQEVSKANESQSGELFDINSKLNEFGNRIQNIVNAVKTIDDHSLNINTMASESDVKLEALIGSVNDLIDSFKEFTEKMNALGVKISKINEITNYINNISEQTNLLALNASIEAARAGKRIFYCCRRNKKISRGK</sequence>
<dbReference type="InterPro" id="IPR024478">
    <property type="entry name" value="HlyB_4HB_MCP"/>
</dbReference>
<dbReference type="Pfam" id="PF00015">
    <property type="entry name" value="MCPsignal"/>
    <property type="match status" value="1"/>
</dbReference>
<dbReference type="Proteomes" id="UP000537131">
    <property type="component" value="Unassembled WGS sequence"/>
</dbReference>
<accession>A0A7Y0HQC5</accession>
<evidence type="ECO:0000256" key="2">
    <source>
        <dbReference type="ARBA" id="ARBA00029447"/>
    </source>
</evidence>
<keyword evidence="4" id="KW-0175">Coiled coil</keyword>
<dbReference type="PROSITE" id="PS50111">
    <property type="entry name" value="CHEMOTAXIS_TRANSDUC_2"/>
    <property type="match status" value="1"/>
</dbReference>
<name>A0A7Y0HQC5_9CLOT</name>
<evidence type="ECO:0000256" key="1">
    <source>
        <dbReference type="ARBA" id="ARBA00023224"/>
    </source>
</evidence>
<feature type="coiled-coil region" evidence="4">
    <location>
        <begin position="141"/>
        <end position="168"/>
    </location>
</feature>
<feature type="domain" description="Methyl-accepting transducer" evidence="6">
    <location>
        <begin position="272"/>
        <end position="420"/>
    </location>
</feature>
<reference evidence="8 9" key="1">
    <citation type="submission" date="2020-06" db="EMBL/GenBank/DDBJ databases">
        <title>Complete Genome Sequence of Clostridium muelleri sp. nov. P21T, an Acid-Alcohol Producing Acetogen Isolated from Old Hay.</title>
        <authorList>
            <person name="Duncan K.E."/>
            <person name="Tanner R.S."/>
        </authorList>
    </citation>
    <scope>NUCLEOTIDE SEQUENCE [LARGE SCALE GENOMIC DNA]</scope>
    <source>
        <strain evidence="8 9">P21</strain>
    </source>
</reference>
<gene>
    <name evidence="8" type="ORF">HBE96_15175</name>
</gene>
<keyword evidence="5" id="KW-0812">Transmembrane</keyword>
<keyword evidence="9" id="KW-1185">Reference proteome</keyword>
<dbReference type="AlphaFoldDB" id="A0A7Y0HQC5"/>
<evidence type="ECO:0000256" key="5">
    <source>
        <dbReference type="SAM" id="Phobius"/>
    </source>
</evidence>
<evidence type="ECO:0000259" key="7">
    <source>
        <dbReference type="PROSITE" id="PS50885"/>
    </source>
</evidence>
<comment type="caution">
    <text evidence="8">The sequence shown here is derived from an EMBL/GenBank/DDBJ whole genome shotgun (WGS) entry which is preliminary data.</text>
</comment>
<dbReference type="Gene3D" id="1.10.287.950">
    <property type="entry name" value="Methyl-accepting chemotaxis protein"/>
    <property type="match status" value="1"/>
</dbReference>
<evidence type="ECO:0000256" key="4">
    <source>
        <dbReference type="SAM" id="Coils"/>
    </source>
</evidence>
<dbReference type="InterPro" id="IPR003660">
    <property type="entry name" value="HAMP_dom"/>
</dbReference>
<dbReference type="GO" id="GO:0016020">
    <property type="term" value="C:membrane"/>
    <property type="evidence" value="ECO:0007669"/>
    <property type="project" value="InterPro"/>
</dbReference>
<dbReference type="Pfam" id="PF12729">
    <property type="entry name" value="4HB_MCP_1"/>
    <property type="match status" value="1"/>
</dbReference>
<dbReference type="GO" id="GO:0007165">
    <property type="term" value="P:signal transduction"/>
    <property type="evidence" value="ECO:0007669"/>
    <property type="project" value="UniProtKB-KW"/>
</dbReference>
<dbReference type="SUPFAM" id="SSF58104">
    <property type="entry name" value="Methyl-accepting chemotaxis protein (MCP) signaling domain"/>
    <property type="match status" value="1"/>
</dbReference>
<comment type="similarity">
    <text evidence="2">Belongs to the methyl-accepting chemotaxis (MCP) protein family.</text>
</comment>
<evidence type="ECO:0000256" key="3">
    <source>
        <dbReference type="PROSITE-ProRule" id="PRU00284"/>
    </source>
</evidence>
<protein>
    <submittedName>
        <fullName evidence="8">Methyl-accepting chemotaxis protein</fullName>
    </submittedName>
</protein>
<keyword evidence="5" id="KW-0472">Membrane</keyword>
<dbReference type="EMBL" id="JABBNI010000029">
    <property type="protein sequence ID" value="NMM63991.1"/>
    <property type="molecule type" value="Genomic_DNA"/>
</dbReference>
<evidence type="ECO:0000313" key="8">
    <source>
        <dbReference type="EMBL" id="NMM63991.1"/>
    </source>
</evidence>
<keyword evidence="5" id="KW-1133">Transmembrane helix</keyword>
<feature type="domain" description="HAMP" evidence="7">
    <location>
        <begin position="201"/>
        <end position="253"/>
    </location>
</feature>
<evidence type="ECO:0000259" key="6">
    <source>
        <dbReference type="PROSITE" id="PS50111"/>
    </source>
</evidence>
<feature type="transmembrane region" description="Helical" evidence="5">
    <location>
        <begin position="180"/>
        <end position="203"/>
    </location>
</feature>
<feature type="transmembrane region" description="Helical" evidence="5">
    <location>
        <begin position="12"/>
        <end position="34"/>
    </location>
</feature>
<keyword evidence="1 3" id="KW-0807">Transducer</keyword>
<evidence type="ECO:0000313" key="9">
    <source>
        <dbReference type="Proteomes" id="UP000537131"/>
    </source>
</evidence>
<dbReference type="PANTHER" id="PTHR32089">
    <property type="entry name" value="METHYL-ACCEPTING CHEMOTAXIS PROTEIN MCPB"/>
    <property type="match status" value="1"/>
</dbReference>
<organism evidence="8 9">
    <name type="scientific">Clostridium muellerianum</name>
    <dbReference type="NCBI Taxonomy" id="2716538"/>
    <lineage>
        <taxon>Bacteria</taxon>
        <taxon>Bacillati</taxon>
        <taxon>Bacillota</taxon>
        <taxon>Clostridia</taxon>
        <taxon>Eubacteriales</taxon>
        <taxon>Clostridiaceae</taxon>
        <taxon>Clostridium</taxon>
    </lineage>
</organism>
<proteinExistence type="inferred from homology"/>
<dbReference type="PROSITE" id="PS50885">
    <property type="entry name" value="HAMP"/>
    <property type="match status" value="1"/>
</dbReference>
<dbReference type="InterPro" id="IPR004089">
    <property type="entry name" value="MCPsignal_dom"/>
</dbReference>
<dbReference type="PANTHER" id="PTHR32089:SF112">
    <property type="entry name" value="LYSOZYME-LIKE PROTEIN-RELATED"/>
    <property type="match status" value="1"/>
</dbReference>